<accession>A0A834SCG0</accession>
<evidence type="ECO:0000313" key="2">
    <source>
        <dbReference type="Proteomes" id="UP000634136"/>
    </source>
</evidence>
<evidence type="ECO:0000313" key="1">
    <source>
        <dbReference type="EMBL" id="KAF7800993.1"/>
    </source>
</evidence>
<proteinExistence type="predicted"/>
<gene>
    <name evidence="1" type="ORF">G2W53_044512</name>
</gene>
<comment type="caution">
    <text evidence="1">The sequence shown here is derived from an EMBL/GenBank/DDBJ whole genome shotgun (WGS) entry which is preliminary data.</text>
</comment>
<keyword evidence="2" id="KW-1185">Reference proteome</keyword>
<organism evidence="1 2">
    <name type="scientific">Senna tora</name>
    <dbReference type="NCBI Taxonomy" id="362788"/>
    <lineage>
        <taxon>Eukaryota</taxon>
        <taxon>Viridiplantae</taxon>
        <taxon>Streptophyta</taxon>
        <taxon>Embryophyta</taxon>
        <taxon>Tracheophyta</taxon>
        <taxon>Spermatophyta</taxon>
        <taxon>Magnoliopsida</taxon>
        <taxon>eudicotyledons</taxon>
        <taxon>Gunneridae</taxon>
        <taxon>Pentapetalae</taxon>
        <taxon>rosids</taxon>
        <taxon>fabids</taxon>
        <taxon>Fabales</taxon>
        <taxon>Fabaceae</taxon>
        <taxon>Caesalpinioideae</taxon>
        <taxon>Cassia clade</taxon>
        <taxon>Senna</taxon>
    </lineage>
</organism>
<protein>
    <submittedName>
        <fullName evidence="1">Uncharacterized protein</fullName>
    </submittedName>
</protein>
<dbReference type="Proteomes" id="UP000634136">
    <property type="component" value="Unassembled WGS sequence"/>
</dbReference>
<dbReference type="AlphaFoldDB" id="A0A834SCG0"/>
<dbReference type="EMBL" id="JAAIUW010000058">
    <property type="protein sequence ID" value="KAF7800993.1"/>
    <property type="molecule type" value="Genomic_DNA"/>
</dbReference>
<reference evidence="1" key="1">
    <citation type="submission" date="2020-09" db="EMBL/GenBank/DDBJ databases">
        <title>Genome-Enabled Discovery of Anthraquinone Biosynthesis in Senna tora.</title>
        <authorList>
            <person name="Kang S.-H."/>
            <person name="Pandey R.P."/>
            <person name="Lee C.-M."/>
            <person name="Sim J.-S."/>
            <person name="Jeong J.-T."/>
            <person name="Choi B.-S."/>
            <person name="Jung M."/>
            <person name="Ginzburg D."/>
            <person name="Zhao K."/>
            <person name="Won S.Y."/>
            <person name="Oh T.-J."/>
            <person name="Yu Y."/>
            <person name="Kim N.-H."/>
            <person name="Lee O.R."/>
            <person name="Lee T.-H."/>
            <person name="Bashyal P."/>
            <person name="Kim T.-S."/>
            <person name="Lee W.-H."/>
            <person name="Kawkins C."/>
            <person name="Kim C.-K."/>
            <person name="Kim J.S."/>
            <person name="Ahn B.O."/>
            <person name="Rhee S.Y."/>
            <person name="Sohng J.K."/>
        </authorList>
    </citation>
    <scope>NUCLEOTIDE SEQUENCE</scope>
    <source>
        <tissue evidence="1">Leaf</tissue>
    </source>
</reference>
<sequence>MVSVVCTHQTTLYEQHNGEQSQPHHSTLLLSIVPYSFSSTKREAKVNSTARCHLTGQSLNDEDDERNEVK</sequence>
<name>A0A834SCG0_9FABA</name>